<protein>
    <submittedName>
        <fullName evidence="2">Oligosaccharide repeat unit polymerase</fullName>
    </submittedName>
</protein>
<sequence length="398" mass="47538">MKIKLNELFSKRLIVYLAFSPPVIFVLYDIIFYYIPIHINNYINITSEIYFFMIFCDIFAIASFLLLFSFIKRNKKRTIEYYYGGTKRSLSIFYYYIFFIIIFFLIHYLILHVFERIDYGEIFINYAKFYAMSKRGTAWVFGIINMLIFVMIIDMYFSGYNRHKFFMFILSLILVAMTGGRSLLIVFLMFSMFIFIVIHRKRISFKTIILLILLSSIIFVGNAILRATDYETYVNSKSSSLDFDNAFVLNDVLEFQQNRPHDGYLIFLEDIYYMFIPRKLMPDKPMSTAETRLVYPSIASYGTNYTFGMYANSFLNIGYLSIIIIPLFILMINFMYIKYVYLSKNKSFNLFVIAFFIFFYIQFVRGGIFNYRLLMIYISLLLGFLAYKLLTLKLRFKQ</sequence>
<feature type="transmembrane region" description="Helical" evidence="1">
    <location>
        <begin position="317"/>
        <end position="336"/>
    </location>
</feature>
<dbReference type="RefSeq" id="WP_193151531.1">
    <property type="nucleotide sequence ID" value="NZ_CP041235.1"/>
</dbReference>
<evidence type="ECO:0000256" key="1">
    <source>
        <dbReference type="SAM" id="Phobius"/>
    </source>
</evidence>
<reference evidence="2 3" key="1">
    <citation type="submission" date="2019-06" db="EMBL/GenBank/DDBJ databases">
        <title>Sulfurimonas gotlandica sp. nov., a chemoautotrophic and psychrotolerant epsilonproteobacterium isolated from a pelagic redoxcline, and an emended description of the genus Sulfurimonas.</title>
        <authorList>
            <person name="Wang S."/>
            <person name="Jiang L."/>
            <person name="Shao Z."/>
        </authorList>
    </citation>
    <scope>NUCLEOTIDE SEQUENCE [LARGE SCALE GENOMIC DNA]</scope>
    <source>
        <strain evidence="2 3">S2-6</strain>
    </source>
</reference>
<dbReference type="Proteomes" id="UP000593719">
    <property type="component" value="Chromosome"/>
</dbReference>
<keyword evidence="3" id="KW-1185">Reference proteome</keyword>
<keyword evidence="1" id="KW-1133">Transmembrane helix</keyword>
<organism evidence="2 3">
    <name type="scientific">Sulfurimonas sediminis</name>
    <dbReference type="NCBI Taxonomy" id="2590020"/>
    <lineage>
        <taxon>Bacteria</taxon>
        <taxon>Pseudomonadati</taxon>
        <taxon>Campylobacterota</taxon>
        <taxon>Epsilonproteobacteria</taxon>
        <taxon>Campylobacterales</taxon>
        <taxon>Sulfurimonadaceae</taxon>
        <taxon>Sulfurimonas</taxon>
    </lineage>
</organism>
<proteinExistence type="predicted"/>
<feature type="transmembrane region" description="Helical" evidence="1">
    <location>
        <begin position="138"/>
        <end position="157"/>
    </location>
</feature>
<feature type="transmembrane region" description="Helical" evidence="1">
    <location>
        <begin position="92"/>
        <end position="111"/>
    </location>
</feature>
<dbReference type="KEGG" id="ssei:FJR45_04450"/>
<dbReference type="AlphaFoldDB" id="A0A7M1B0J4"/>
<feature type="transmembrane region" description="Helical" evidence="1">
    <location>
        <begin position="203"/>
        <end position="225"/>
    </location>
</feature>
<accession>A0A7M1B0J4</accession>
<feature type="transmembrane region" description="Helical" evidence="1">
    <location>
        <begin position="169"/>
        <end position="197"/>
    </location>
</feature>
<feature type="transmembrane region" description="Helical" evidence="1">
    <location>
        <begin position="371"/>
        <end position="390"/>
    </location>
</feature>
<keyword evidence="1" id="KW-0812">Transmembrane</keyword>
<keyword evidence="1" id="KW-0472">Membrane</keyword>
<gene>
    <name evidence="2" type="ORF">FJR45_04450</name>
</gene>
<dbReference type="EMBL" id="CP041235">
    <property type="protein sequence ID" value="QOP43234.1"/>
    <property type="molecule type" value="Genomic_DNA"/>
</dbReference>
<name>A0A7M1B0J4_9BACT</name>
<feature type="transmembrane region" description="Helical" evidence="1">
    <location>
        <begin position="293"/>
        <end position="311"/>
    </location>
</feature>
<evidence type="ECO:0000313" key="3">
    <source>
        <dbReference type="Proteomes" id="UP000593719"/>
    </source>
</evidence>
<feature type="transmembrane region" description="Helical" evidence="1">
    <location>
        <begin position="49"/>
        <end position="71"/>
    </location>
</feature>
<feature type="transmembrane region" description="Helical" evidence="1">
    <location>
        <begin position="348"/>
        <end position="365"/>
    </location>
</feature>
<evidence type="ECO:0000313" key="2">
    <source>
        <dbReference type="EMBL" id="QOP43234.1"/>
    </source>
</evidence>
<feature type="transmembrane region" description="Helical" evidence="1">
    <location>
        <begin position="12"/>
        <end position="37"/>
    </location>
</feature>